<reference evidence="2" key="3">
    <citation type="submission" date="2016-06" db="UniProtKB">
        <authorList>
            <consortium name="WormBaseParasite"/>
        </authorList>
    </citation>
    <scope>IDENTIFICATION</scope>
</reference>
<name>A0A183CCJ6_GLOPA</name>
<organism evidence="1 2">
    <name type="scientific">Globodera pallida</name>
    <name type="common">Potato cyst nematode worm</name>
    <name type="synonym">Heterodera pallida</name>
    <dbReference type="NCBI Taxonomy" id="36090"/>
    <lineage>
        <taxon>Eukaryota</taxon>
        <taxon>Metazoa</taxon>
        <taxon>Ecdysozoa</taxon>
        <taxon>Nematoda</taxon>
        <taxon>Chromadorea</taxon>
        <taxon>Rhabditida</taxon>
        <taxon>Tylenchina</taxon>
        <taxon>Tylenchomorpha</taxon>
        <taxon>Tylenchoidea</taxon>
        <taxon>Heteroderidae</taxon>
        <taxon>Heteroderinae</taxon>
        <taxon>Globodera</taxon>
    </lineage>
</organism>
<dbReference type="Proteomes" id="UP000050741">
    <property type="component" value="Unassembled WGS sequence"/>
</dbReference>
<accession>A0A183CCJ6</accession>
<proteinExistence type="predicted"/>
<protein>
    <submittedName>
        <fullName evidence="2">Hyphal_reg_CWP domain-containing protein</fullName>
    </submittedName>
</protein>
<dbReference type="AlphaFoldDB" id="A0A183CCJ6"/>
<evidence type="ECO:0000313" key="1">
    <source>
        <dbReference type="Proteomes" id="UP000050741"/>
    </source>
</evidence>
<evidence type="ECO:0000313" key="2">
    <source>
        <dbReference type="WBParaSite" id="GPLIN_001059700"/>
    </source>
</evidence>
<keyword evidence="1" id="KW-1185">Reference proteome</keyword>
<reference evidence="1" key="2">
    <citation type="submission" date="2014-05" db="EMBL/GenBank/DDBJ databases">
        <title>The genome and life-stage specific transcriptomes of Globodera pallida elucidate key aspects of plant parasitism by a cyst nematode.</title>
        <authorList>
            <person name="Cotton J.A."/>
            <person name="Lilley C.J."/>
            <person name="Jones L.M."/>
            <person name="Kikuchi T."/>
            <person name="Reid A.J."/>
            <person name="Thorpe P."/>
            <person name="Tsai I.J."/>
            <person name="Beasley H."/>
            <person name="Blok V."/>
            <person name="Cock P.J.A."/>
            <person name="Van den Akker S.E."/>
            <person name="Holroyd N."/>
            <person name="Hunt M."/>
            <person name="Mantelin S."/>
            <person name="Naghra H."/>
            <person name="Pain A."/>
            <person name="Palomares-Rius J.E."/>
            <person name="Zarowiecki M."/>
            <person name="Berriman M."/>
            <person name="Jones J.T."/>
            <person name="Urwin P.E."/>
        </authorList>
    </citation>
    <scope>NUCLEOTIDE SEQUENCE [LARGE SCALE GENOMIC DNA]</scope>
    <source>
        <strain evidence="1">Lindley</strain>
    </source>
</reference>
<reference evidence="1" key="1">
    <citation type="submission" date="2013-12" db="EMBL/GenBank/DDBJ databases">
        <authorList>
            <person name="Aslett M."/>
        </authorList>
    </citation>
    <scope>NUCLEOTIDE SEQUENCE [LARGE SCALE GENOMIC DNA]</scope>
    <source>
        <strain evidence="1">Lindley</strain>
    </source>
</reference>
<sequence length="157" mass="17754">MVKEQDTNYTFTIFEKLTDETDNTTDFFENFTTTDLINQSSINITTTDQSTINITTTDRSFINITTTDQSFINITTTDRIELIPTNLSFQIHVTKSGFGVKLNDKGMDVNEQMLNYPAKVPVHNIQYITVEHKNITLTNGTAVEVSCVPEANCVNKR</sequence>
<dbReference type="WBParaSite" id="GPLIN_001059700">
    <property type="protein sequence ID" value="GPLIN_001059700"/>
    <property type="gene ID" value="GPLIN_001059700"/>
</dbReference>